<evidence type="ECO:0000313" key="7">
    <source>
        <dbReference type="Proteomes" id="UP000023775"/>
    </source>
</evidence>
<dbReference type="Proteomes" id="UP000023775">
    <property type="component" value="Unassembled WGS sequence"/>
</dbReference>
<dbReference type="SMART" id="SM00342">
    <property type="entry name" value="HTH_ARAC"/>
    <property type="match status" value="1"/>
</dbReference>
<dbReference type="eggNOG" id="COG2207">
    <property type="taxonomic scope" value="Bacteria"/>
</dbReference>
<dbReference type="InterPro" id="IPR009057">
    <property type="entry name" value="Homeodomain-like_sf"/>
</dbReference>
<dbReference type="InterPro" id="IPR050204">
    <property type="entry name" value="AraC_XylS_family_regulators"/>
</dbReference>
<evidence type="ECO:0000259" key="5">
    <source>
        <dbReference type="PROSITE" id="PS01124"/>
    </source>
</evidence>
<dbReference type="PATRIC" id="fig|1268237.3.peg.1309"/>
<organism evidence="6 7">
    <name type="scientific">Aeromonas diversa CDC 2478-85</name>
    <dbReference type="NCBI Taxonomy" id="1268237"/>
    <lineage>
        <taxon>Bacteria</taxon>
        <taxon>Pseudomonadati</taxon>
        <taxon>Pseudomonadota</taxon>
        <taxon>Gammaproteobacteria</taxon>
        <taxon>Aeromonadales</taxon>
        <taxon>Aeromonadaceae</taxon>
        <taxon>Aeromonas</taxon>
    </lineage>
</organism>
<dbReference type="PROSITE" id="PS00041">
    <property type="entry name" value="HTH_ARAC_FAMILY_1"/>
    <property type="match status" value="1"/>
</dbReference>
<evidence type="ECO:0000313" key="6">
    <source>
        <dbReference type="EMBL" id="ENY72754.1"/>
    </source>
</evidence>
<sequence length="275" mass="31268">MKQAGNTPDRHQFWHDPTLPFIEARAVRDGRQVCYDPHSHQHFSVGAITGGNSTYLNRRSRQAVATGSLVLMNPDDVHACNPVDDQPWSYLMFYVDNDWLEQQQQEAGLGTGLHLFDTTASRDPHLYRSLTELYRRLTGPEPLAREEACHHFFHQLLGRLTPAHWDDRPPAHLERAAELIRDDCTRALPLAELSAAAGITPSHLVRSFTRHYGMTPHAYLLDRRIRHARDLLRGGTPLAEAALRCGFADQAHFQHHFKRRVAATPGRYRSVIPAE</sequence>
<dbReference type="Pfam" id="PF02311">
    <property type="entry name" value="AraC_binding"/>
    <property type="match status" value="1"/>
</dbReference>
<feature type="domain" description="HTH araC/xylS-type" evidence="5">
    <location>
        <begin position="174"/>
        <end position="271"/>
    </location>
</feature>
<gene>
    <name evidence="6" type="ORF">G114_06642</name>
</gene>
<dbReference type="RefSeq" id="WP_005350350.1">
    <property type="nucleotide sequence ID" value="NZ_APVG01000012.1"/>
</dbReference>
<dbReference type="AlphaFoldDB" id="N9U306"/>
<keyword evidence="3" id="KW-0010">Activator</keyword>
<evidence type="ECO:0000256" key="3">
    <source>
        <dbReference type="ARBA" id="ARBA00023159"/>
    </source>
</evidence>
<evidence type="ECO:0000256" key="2">
    <source>
        <dbReference type="ARBA" id="ARBA00023125"/>
    </source>
</evidence>
<reference evidence="6 7" key="1">
    <citation type="journal article" date="2013" name="Genome Announc.">
        <title>Draft Genome Sequence of the Aeromonas diversa Type Strain.</title>
        <authorList>
            <person name="Farfan M."/>
            <person name="Spataro N."/>
            <person name="Sanglas A."/>
            <person name="Albarral V."/>
            <person name="Loren J.G."/>
            <person name="Bosch E."/>
            <person name="Fuste M.C."/>
        </authorList>
    </citation>
    <scope>NUCLEOTIDE SEQUENCE [LARGE SCALE GENOMIC DNA]</scope>
    <source>
        <strain evidence="6 7">2478-85</strain>
    </source>
</reference>
<evidence type="ECO:0000256" key="4">
    <source>
        <dbReference type="ARBA" id="ARBA00023163"/>
    </source>
</evidence>
<keyword evidence="4" id="KW-0804">Transcription</keyword>
<dbReference type="InterPro" id="IPR018060">
    <property type="entry name" value="HTH_AraC"/>
</dbReference>
<dbReference type="PANTHER" id="PTHR46796:SF2">
    <property type="entry name" value="TRANSCRIPTIONAL REGULATORY PROTEIN"/>
    <property type="match status" value="1"/>
</dbReference>
<protein>
    <submittedName>
        <fullName evidence="6">AraC family transcriptional regulator</fullName>
    </submittedName>
</protein>
<dbReference type="SUPFAM" id="SSF46689">
    <property type="entry name" value="Homeodomain-like"/>
    <property type="match status" value="2"/>
</dbReference>
<proteinExistence type="predicted"/>
<dbReference type="GO" id="GO:0003700">
    <property type="term" value="F:DNA-binding transcription factor activity"/>
    <property type="evidence" value="ECO:0007669"/>
    <property type="project" value="InterPro"/>
</dbReference>
<evidence type="ECO:0000256" key="1">
    <source>
        <dbReference type="ARBA" id="ARBA00023015"/>
    </source>
</evidence>
<keyword evidence="1" id="KW-0805">Transcription regulation</keyword>
<dbReference type="GO" id="GO:0043565">
    <property type="term" value="F:sequence-specific DNA binding"/>
    <property type="evidence" value="ECO:0007669"/>
    <property type="project" value="InterPro"/>
</dbReference>
<dbReference type="InterPro" id="IPR003313">
    <property type="entry name" value="AraC-bd"/>
</dbReference>
<dbReference type="InterPro" id="IPR037923">
    <property type="entry name" value="HTH-like"/>
</dbReference>
<keyword evidence="7" id="KW-1185">Reference proteome</keyword>
<dbReference type="PANTHER" id="PTHR46796">
    <property type="entry name" value="HTH-TYPE TRANSCRIPTIONAL ACTIVATOR RHAS-RELATED"/>
    <property type="match status" value="1"/>
</dbReference>
<keyword evidence="2" id="KW-0238">DNA-binding</keyword>
<comment type="caution">
    <text evidence="6">The sequence shown here is derived from an EMBL/GenBank/DDBJ whole genome shotgun (WGS) entry which is preliminary data.</text>
</comment>
<accession>N9U306</accession>
<dbReference type="SUPFAM" id="SSF51215">
    <property type="entry name" value="Regulatory protein AraC"/>
    <property type="match status" value="1"/>
</dbReference>
<dbReference type="EMBL" id="APVG01000012">
    <property type="protein sequence ID" value="ENY72754.1"/>
    <property type="molecule type" value="Genomic_DNA"/>
</dbReference>
<dbReference type="Gene3D" id="1.10.10.60">
    <property type="entry name" value="Homeodomain-like"/>
    <property type="match status" value="2"/>
</dbReference>
<dbReference type="InterPro" id="IPR018062">
    <property type="entry name" value="HTH_AraC-typ_CS"/>
</dbReference>
<dbReference type="PROSITE" id="PS01124">
    <property type="entry name" value="HTH_ARAC_FAMILY_2"/>
    <property type="match status" value="1"/>
</dbReference>
<name>N9U306_9GAMM</name>
<dbReference type="Pfam" id="PF12833">
    <property type="entry name" value="HTH_18"/>
    <property type="match status" value="1"/>
</dbReference>